<proteinExistence type="predicted"/>
<protein>
    <submittedName>
        <fullName evidence="1">Uncharacterized protein</fullName>
    </submittedName>
</protein>
<reference evidence="1" key="1">
    <citation type="submission" date="2018-02" db="EMBL/GenBank/DDBJ databases">
        <title>Rhizophora mucronata_Transcriptome.</title>
        <authorList>
            <person name="Meera S.P."/>
            <person name="Sreeshan A."/>
            <person name="Augustine A."/>
        </authorList>
    </citation>
    <scope>NUCLEOTIDE SEQUENCE</scope>
    <source>
        <tissue evidence="1">Leaf</tissue>
    </source>
</reference>
<dbReference type="EMBL" id="GGEC01081764">
    <property type="protein sequence ID" value="MBX62248.1"/>
    <property type="molecule type" value="Transcribed_RNA"/>
</dbReference>
<sequence>MFIQLELTRLCKRNLENKIQHIISR</sequence>
<name>A0A2P2Q5I9_RHIMU</name>
<organism evidence="1">
    <name type="scientific">Rhizophora mucronata</name>
    <name type="common">Asiatic mangrove</name>
    <dbReference type="NCBI Taxonomy" id="61149"/>
    <lineage>
        <taxon>Eukaryota</taxon>
        <taxon>Viridiplantae</taxon>
        <taxon>Streptophyta</taxon>
        <taxon>Embryophyta</taxon>
        <taxon>Tracheophyta</taxon>
        <taxon>Spermatophyta</taxon>
        <taxon>Magnoliopsida</taxon>
        <taxon>eudicotyledons</taxon>
        <taxon>Gunneridae</taxon>
        <taxon>Pentapetalae</taxon>
        <taxon>rosids</taxon>
        <taxon>fabids</taxon>
        <taxon>Malpighiales</taxon>
        <taxon>Rhizophoraceae</taxon>
        <taxon>Rhizophora</taxon>
    </lineage>
</organism>
<evidence type="ECO:0000313" key="1">
    <source>
        <dbReference type="EMBL" id="MBX62248.1"/>
    </source>
</evidence>
<dbReference type="AlphaFoldDB" id="A0A2P2Q5I9"/>
<accession>A0A2P2Q5I9</accession>